<dbReference type="OrthoDB" id="2410195at2759"/>
<proteinExistence type="predicted"/>
<gene>
    <name evidence="1" type="ORF">BDV96DRAFT_610737</name>
</gene>
<reference evidence="1" key="1">
    <citation type="journal article" date="2020" name="Stud. Mycol.">
        <title>101 Dothideomycetes genomes: a test case for predicting lifestyles and emergence of pathogens.</title>
        <authorList>
            <person name="Haridas S."/>
            <person name="Albert R."/>
            <person name="Binder M."/>
            <person name="Bloem J."/>
            <person name="Labutti K."/>
            <person name="Salamov A."/>
            <person name="Andreopoulos B."/>
            <person name="Baker S."/>
            <person name="Barry K."/>
            <person name="Bills G."/>
            <person name="Bluhm B."/>
            <person name="Cannon C."/>
            <person name="Castanera R."/>
            <person name="Culley D."/>
            <person name="Daum C."/>
            <person name="Ezra D."/>
            <person name="Gonzalez J."/>
            <person name="Henrissat B."/>
            <person name="Kuo A."/>
            <person name="Liang C."/>
            <person name="Lipzen A."/>
            <person name="Lutzoni F."/>
            <person name="Magnuson J."/>
            <person name="Mondo S."/>
            <person name="Nolan M."/>
            <person name="Ohm R."/>
            <person name="Pangilinan J."/>
            <person name="Park H.-J."/>
            <person name="Ramirez L."/>
            <person name="Alfaro M."/>
            <person name="Sun H."/>
            <person name="Tritt A."/>
            <person name="Yoshinaga Y."/>
            <person name="Zwiers L.-H."/>
            <person name="Turgeon B."/>
            <person name="Goodwin S."/>
            <person name="Spatafora J."/>
            <person name="Crous P."/>
            <person name="Grigoriev I."/>
        </authorList>
    </citation>
    <scope>NUCLEOTIDE SEQUENCE</scope>
    <source>
        <strain evidence="1">CBS 627.86</strain>
    </source>
</reference>
<protein>
    <submittedName>
        <fullName evidence="1">Uncharacterized protein</fullName>
    </submittedName>
</protein>
<dbReference type="InterPro" id="IPR036390">
    <property type="entry name" value="WH_DNA-bd_sf"/>
</dbReference>
<evidence type="ECO:0000313" key="2">
    <source>
        <dbReference type="Proteomes" id="UP000799770"/>
    </source>
</evidence>
<sequence>MTSSDWLQTQKQDIDAAIETLIKFNNDVPTFLPKDYNGTPSDVVDATRKLITISSRLQVHLTGPDDFLQRLAQQSQLLASVKWLGDHQILAAVPLRGSVLVKDVADLAGVTETQLRRIVRMTATAGFLQENSDGSIAHTNLSASFVTNLSLADAITFLAETSTPTALRMVADGAADHAIDTGRDSAYCIAFGTSRSFRKACSERPRLQRQWYAYQKHLGDVNESIAVLLSQLNWTMLGNASVVEACARSSAGAIDLTERYPNLQVIVQITEPLLERDGLEAATSMNDAARGRVTVQSRVPGAAQTVKHAAVYIVRVGLCSAKTRSYIISELRAHFNVLRTNGSATLILAPPLLPAPGLVDSEVEAKARVRDLCHSQLNNEWALELEDLVELIDSVCDTRGKLVVVNRVQSENRVTVALGLKYKTFVEDLFL</sequence>
<dbReference type="Gene3D" id="3.40.50.150">
    <property type="entry name" value="Vaccinia Virus protein VP39"/>
    <property type="match status" value="1"/>
</dbReference>
<organism evidence="1 2">
    <name type="scientific">Lophiotrema nucula</name>
    <dbReference type="NCBI Taxonomy" id="690887"/>
    <lineage>
        <taxon>Eukaryota</taxon>
        <taxon>Fungi</taxon>
        <taxon>Dikarya</taxon>
        <taxon>Ascomycota</taxon>
        <taxon>Pezizomycotina</taxon>
        <taxon>Dothideomycetes</taxon>
        <taxon>Pleosporomycetidae</taxon>
        <taxon>Pleosporales</taxon>
        <taxon>Lophiotremataceae</taxon>
        <taxon>Lophiotrema</taxon>
    </lineage>
</organism>
<evidence type="ECO:0000313" key="1">
    <source>
        <dbReference type="EMBL" id="KAF2118831.1"/>
    </source>
</evidence>
<name>A0A6A5ZKQ1_9PLEO</name>
<dbReference type="InterPro" id="IPR029063">
    <property type="entry name" value="SAM-dependent_MTases_sf"/>
</dbReference>
<dbReference type="SUPFAM" id="SSF46785">
    <property type="entry name" value="Winged helix' DNA-binding domain"/>
    <property type="match status" value="1"/>
</dbReference>
<keyword evidence="2" id="KW-1185">Reference proteome</keyword>
<accession>A0A6A5ZKQ1</accession>
<dbReference type="PANTHER" id="PTHR43712:SF15">
    <property type="entry name" value="MONODICTYPHENONE CLUSTER TRANSCRIPTIONAL COACTIVATOR MDPA"/>
    <property type="match status" value="1"/>
</dbReference>
<dbReference type="PANTHER" id="PTHR43712">
    <property type="entry name" value="PUTATIVE (AFU_ORTHOLOGUE AFUA_4G14580)-RELATED"/>
    <property type="match status" value="1"/>
</dbReference>
<dbReference type="AlphaFoldDB" id="A0A6A5ZKQ1"/>
<dbReference type="Proteomes" id="UP000799770">
    <property type="component" value="Unassembled WGS sequence"/>
</dbReference>
<dbReference type="Gene3D" id="1.10.10.10">
    <property type="entry name" value="Winged helix-like DNA-binding domain superfamily/Winged helix DNA-binding domain"/>
    <property type="match status" value="1"/>
</dbReference>
<dbReference type="EMBL" id="ML977316">
    <property type="protein sequence ID" value="KAF2118831.1"/>
    <property type="molecule type" value="Genomic_DNA"/>
</dbReference>
<dbReference type="InterPro" id="IPR036388">
    <property type="entry name" value="WH-like_DNA-bd_sf"/>
</dbReference>